<dbReference type="GO" id="GO:0005525">
    <property type="term" value="F:GTP binding"/>
    <property type="evidence" value="ECO:0007669"/>
    <property type="project" value="UniProtKB-UniRule"/>
</dbReference>
<dbReference type="EMBL" id="JACHHO010000001">
    <property type="protein sequence ID" value="MBB5203563.1"/>
    <property type="molecule type" value="Genomic_DNA"/>
</dbReference>
<protein>
    <recommendedName>
        <fullName evidence="8">Molybdenum cofactor guanylyltransferase</fullName>
        <shortName evidence="8">MoCo guanylyltransferase</shortName>
        <ecNumber evidence="8">2.7.7.77</ecNumber>
    </recommendedName>
    <alternativeName>
        <fullName evidence="8">GTP:molybdopterin guanylyltransferase</fullName>
    </alternativeName>
    <alternativeName>
        <fullName evidence="8">Mo-MPT guanylyltransferase</fullName>
    </alternativeName>
    <alternativeName>
        <fullName evidence="8">Molybdopterin guanylyltransferase</fullName>
    </alternativeName>
    <alternativeName>
        <fullName evidence="8">Molybdopterin-guanine dinucleotide synthase</fullName>
        <shortName evidence="8">MGD synthase</shortName>
    </alternativeName>
</protein>
<feature type="binding site" evidence="8">
    <location>
        <position position="114"/>
    </location>
    <ligand>
        <name>Mg(2+)</name>
        <dbReference type="ChEBI" id="CHEBI:18420"/>
    </ligand>
</feature>
<evidence type="ECO:0000259" key="9">
    <source>
        <dbReference type="Pfam" id="PF12804"/>
    </source>
</evidence>
<keyword evidence="5 8" id="KW-0460">Magnesium</keyword>
<keyword evidence="10" id="KW-0548">Nucleotidyltransferase</keyword>
<evidence type="ECO:0000256" key="6">
    <source>
        <dbReference type="ARBA" id="ARBA00023134"/>
    </source>
</evidence>
<dbReference type="InterPro" id="IPR013482">
    <property type="entry name" value="Molybde_CF_guanTrfase"/>
</dbReference>
<keyword evidence="7 8" id="KW-0501">Molybdenum cofactor biosynthesis</keyword>
<evidence type="ECO:0000256" key="4">
    <source>
        <dbReference type="ARBA" id="ARBA00022741"/>
    </source>
</evidence>
<comment type="function">
    <text evidence="8">Transfers a GMP moiety from GTP to Mo-molybdopterin (Mo-MPT) cofactor (Moco or molybdenum cofactor) to form Mo-molybdopterin guanine dinucleotide (Mo-MGD) cofactor.</text>
</comment>
<feature type="binding site" evidence="8">
    <location>
        <position position="30"/>
    </location>
    <ligand>
        <name>GTP</name>
        <dbReference type="ChEBI" id="CHEBI:37565"/>
    </ligand>
</feature>
<evidence type="ECO:0000313" key="10">
    <source>
        <dbReference type="EMBL" id="MBB5203563.1"/>
    </source>
</evidence>
<dbReference type="HAMAP" id="MF_00316">
    <property type="entry name" value="MobA"/>
    <property type="match status" value="1"/>
</dbReference>
<sequence>MAAEPLQKPLRLAAVVLAGGQGLRMGGADKGLVPWQGQALVDWMLQALRAQEGVRWQALAISANRNLSDYAQRGLPLLQDDLAHRAQGPLAGMLQALRFAKQAGCDAVWLLPCDTPLLPPDLAQRLVQGLLSQNAPAIAPAFEQAEGPPRWQAAHVLLRTELAPALQTLFDQGERRLQAALRHLGAQPLLLPPEQAGGFGNFNALADLQESTPAR</sequence>
<dbReference type="GO" id="GO:0046872">
    <property type="term" value="F:metal ion binding"/>
    <property type="evidence" value="ECO:0007669"/>
    <property type="project" value="UniProtKB-KW"/>
</dbReference>
<dbReference type="PANTHER" id="PTHR19136">
    <property type="entry name" value="MOLYBDENUM COFACTOR GUANYLYLTRANSFERASE"/>
    <property type="match status" value="1"/>
</dbReference>
<feature type="domain" description="MobA-like NTP transferase" evidence="9">
    <location>
        <begin position="14"/>
        <end position="181"/>
    </location>
</feature>
<dbReference type="InterPro" id="IPR029044">
    <property type="entry name" value="Nucleotide-diphossugar_trans"/>
</dbReference>
<comment type="similarity">
    <text evidence="8">Belongs to the MobA family.</text>
</comment>
<keyword evidence="3 8" id="KW-0479">Metal-binding</keyword>
<comment type="subcellular location">
    <subcellularLocation>
        <location evidence="8">Cytoplasm</location>
    </subcellularLocation>
</comment>
<dbReference type="Proteomes" id="UP000554837">
    <property type="component" value="Unassembled WGS sequence"/>
</dbReference>
<keyword evidence="2 8" id="KW-0808">Transferase</keyword>
<accession>A0A840S1C6</accession>
<comment type="subunit">
    <text evidence="8">Monomer.</text>
</comment>
<evidence type="ECO:0000256" key="1">
    <source>
        <dbReference type="ARBA" id="ARBA00022490"/>
    </source>
</evidence>
<evidence type="ECO:0000256" key="3">
    <source>
        <dbReference type="ARBA" id="ARBA00022723"/>
    </source>
</evidence>
<evidence type="ECO:0000256" key="2">
    <source>
        <dbReference type="ARBA" id="ARBA00022679"/>
    </source>
</evidence>
<comment type="cofactor">
    <cofactor evidence="8">
        <name>Mg(2+)</name>
        <dbReference type="ChEBI" id="CHEBI:18420"/>
    </cofactor>
</comment>
<dbReference type="InterPro" id="IPR025877">
    <property type="entry name" value="MobA-like_NTP_Trfase"/>
</dbReference>
<evidence type="ECO:0000256" key="7">
    <source>
        <dbReference type="ARBA" id="ARBA00023150"/>
    </source>
</evidence>
<dbReference type="EC" id="2.7.7.77" evidence="8"/>
<dbReference type="GO" id="GO:1902758">
    <property type="term" value="P:bis(molybdopterin guanine dinucleotide)molybdenum biosynthetic process"/>
    <property type="evidence" value="ECO:0007669"/>
    <property type="project" value="TreeGrafter"/>
</dbReference>
<dbReference type="SUPFAM" id="SSF53448">
    <property type="entry name" value="Nucleotide-diphospho-sugar transferases"/>
    <property type="match status" value="1"/>
</dbReference>
<proteinExistence type="inferred from homology"/>
<dbReference type="Gene3D" id="3.90.550.10">
    <property type="entry name" value="Spore Coat Polysaccharide Biosynthesis Protein SpsA, Chain A"/>
    <property type="match status" value="1"/>
</dbReference>
<feature type="binding site" evidence="8">
    <location>
        <position position="114"/>
    </location>
    <ligand>
        <name>GTP</name>
        <dbReference type="ChEBI" id="CHEBI:37565"/>
    </ligand>
</feature>
<evidence type="ECO:0000256" key="5">
    <source>
        <dbReference type="ARBA" id="ARBA00022842"/>
    </source>
</evidence>
<dbReference type="OrthoDB" id="9788394at2"/>
<gene>
    <name evidence="8" type="primary">mobA</name>
    <name evidence="10" type="ORF">HNQ51_000856</name>
</gene>
<organism evidence="10 11">
    <name type="scientific">Inhella inkyongensis</name>
    <dbReference type="NCBI Taxonomy" id="392593"/>
    <lineage>
        <taxon>Bacteria</taxon>
        <taxon>Pseudomonadati</taxon>
        <taxon>Pseudomonadota</taxon>
        <taxon>Betaproteobacteria</taxon>
        <taxon>Burkholderiales</taxon>
        <taxon>Sphaerotilaceae</taxon>
        <taxon>Inhella</taxon>
    </lineage>
</organism>
<reference evidence="10 11" key="1">
    <citation type="submission" date="2020-08" db="EMBL/GenBank/DDBJ databases">
        <title>Genomic Encyclopedia of Type Strains, Phase IV (KMG-IV): sequencing the most valuable type-strain genomes for metagenomic binning, comparative biology and taxonomic classification.</title>
        <authorList>
            <person name="Goeker M."/>
        </authorList>
    </citation>
    <scope>NUCLEOTIDE SEQUENCE [LARGE SCALE GENOMIC DNA]</scope>
    <source>
        <strain evidence="10 11">DSM 23958</strain>
    </source>
</reference>
<dbReference type="Pfam" id="PF12804">
    <property type="entry name" value="NTP_transf_3"/>
    <property type="match status" value="1"/>
</dbReference>
<evidence type="ECO:0000313" key="11">
    <source>
        <dbReference type="Proteomes" id="UP000554837"/>
    </source>
</evidence>
<name>A0A840S1C6_9BURK</name>
<keyword evidence="6 8" id="KW-0342">GTP-binding</keyword>
<comment type="catalytic activity">
    <reaction evidence="8">
        <text>Mo-molybdopterin + GTP + H(+) = Mo-molybdopterin guanine dinucleotide + diphosphate</text>
        <dbReference type="Rhea" id="RHEA:34243"/>
        <dbReference type="ChEBI" id="CHEBI:15378"/>
        <dbReference type="ChEBI" id="CHEBI:33019"/>
        <dbReference type="ChEBI" id="CHEBI:37565"/>
        <dbReference type="ChEBI" id="CHEBI:71302"/>
        <dbReference type="ChEBI" id="CHEBI:71310"/>
        <dbReference type="EC" id="2.7.7.77"/>
    </reaction>
</comment>
<keyword evidence="4 8" id="KW-0547">Nucleotide-binding</keyword>
<comment type="caution">
    <text evidence="8">Lacks conserved residue(s) required for the propagation of feature annotation.</text>
</comment>
<comment type="caution">
    <text evidence="10">The sequence shown here is derived from an EMBL/GenBank/DDBJ whole genome shotgun (WGS) entry which is preliminary data.</text>
</comment>
<dbReference type="GO" id="GO:0061603">
    <property type="term" value="F:molybdenum cofactor guanylyltransferase activity"/>
    <property type="evidence" value="ECO:0007669"/>
    <property type="project" value="UniProtKB-EC"/>
</dbReference>
<keyword evidence="11" id="KW-1185">Reference proteome</keyword>
<dbReference type="PANTHER" id="PTHR19136:SF81">
    <property type="entry name" value="MOLYBDENUM COFACTOR GUANYLYLTRANSFERASE"/>
    <property type="match status" value="1"/>
</dbReference>
<evidence type="ECO:0000256" key="8">
    <source>
        <dbReference type="HAMAP-Rule" id="MF_00316"/>
    </source>
</evidence>
<dbReference type="AlphaFoldDB" id="A0A840S1C6"/>
<dbReference type="GO" id="GO:0005737">
    <property type="term" value="C:cytoplasm"/>
    <property type="evidence" value="ECO:0007669"/>
    <property type="project" value="UniProtKB-SubCell"/>
</dbReference>
<dbReference type="CDD" id="cd02503">
    <property type="entry name" value="MobA"/>
    <property type="match status" value="1"/>
</dbReference>
<comment type="domain">
    <text evidence="8">The N-terminal domain determines nucleotide recognition and specific binding, while the C-terminal domain determines the specific binding to the target protein.</text>
</comment>
<feature type="binding site" evidence="8">
    <location>
        <position position="80"/>
    </location>
    <ligand>
        <name>GTP</name>
        <dbReference type="ChEBI" id="CHEBI:37565"/>
    </ligand>
</feature>
<dbReference type="RefSeq" id="WP_138857391.1">
    <property type="nucleotide sequence ID" value="NZ_CP040709.1"/>
</dbReference>
<feature type="binding site" evidence="8">
    <location>
        <begin position="17"/>
        <end position="19"/>
    </location>
    <ligand>
        <name>GTP</name>
        <dbReference type="ChEBI" id="CHEBI:37565"/>
    </ligand>
</feature>
<keyword evidence="1 8" id="KW-0963">Cytoplasm</keyword>